<gene>
    <name evidence="1" type="ORF">OP8BY_0068</name>
</gene>
<reference evidence="1 2" key="1">
    <citation type="submission" date="2018-08" db="EMBL/GenBank/DDBJ databases">
        <title>Genome analysis of the thermophilic bacterium of the candidate phylum Aminicenantes from deep subsurface aquifer revealed its physiology and ecological role.</title>
        <authorList>
            <person name="Kadnikov V.V."/>
            <person name="Mardanov A.V."/>
            <person name="Beletsky A.V."/>
            <person name="Karnachuk O.V."/>
            <person name="Ravin N.V."/>
        </authorList>
    </citation>
    <scope>NUCLEOTIDE SEQUENCE [LARGE SCALE GENOMIC DNA]</scope>
    <source>
        <strain evidence="1">BY38</strain>
    </source>
</reference>
<dbReference type="EMBL" id="QUAH01000007">
    <property type="protein sequence ID" value="RFT15693.1"/>
    <property type="molecule type" value="Genomic_DNA"/>
</dbReference>
<evidence type="ECO:0000313" key="2">
    <source>
        <dbReference type="Proteomes" id="UP000257323"/>
    </source>
</evidence>
<name>A0A3E2BLS5_9BACT</name>
<accession>A0A3E2BLS5</accession>
<dbReference type="Proteomes" id="UP000257323">
    <property type="component" value="Unassembled WGS sequence"/>
</dbReference>
<comment type="caution">
    <text evidence="1">The sequence shown here is derived from an EMBL/GenBank/DDBJ whole genome shotgun (WGS) entry which is preliminary data.</text>
</comment>
<sequence length="51" mass="5583">MGWKAGRGSGQKFILFGYFSASRREIEPVSSSLTGRAIGVILFDSEMVDNN</sequence>
<protein>
    <submittedName>
        <fullName evidence="1">Uncharacterized protein</fullName>
    </submittedName>
</protein>
<dbReference type="AlphaFoldDB" id="A0A3E2BLS5"/>
<organism evidence="1 2">
    <name type="scientific">Candidatus Saccharicenans subterraneus</name>
    <dbReference type="NCBI Taxonomy" id="2508984"/>
    <lineage>
        <taxon>Bacteria</taxon>
        <taxon>Candidatus Aminicenantota</taxon>
        <taxon>Candidatus Aminicenantia</taxon>
        <taxon>Candidatus Aminicenantales</taxon>
        <taxon>Candidatus Saccharicenantaceae</taxon>
        <taxon>Candidatus Saccharicenans</taxon>
    </lineage>
</organism>
<evidence type="ECO:0000313" key="1">
    <source>
        <dbReference type="EMBL" id="RFT15693.1"/>
    </source>
</evidence>
<proteinExistence type="predicted"/>